<dbReference type="InterPro" id="IPR025640">
    <property type="entry name" value="GYF_2"/>
</dbReference>
<keyword evidence="1" id="KW-0175">Coiled coil</keyword>
<feature type="domain" description="GYF" evidence="2">
    <location>
        <begin position="4"/>
        <end position="50"/>
    </location>
</feature>
<sequence>MKEWYFSHNGEVSGPLGLAESNLFIANNPNSYAWHPSFAQWMPVSHIDEFDIAITPPPPPKAIPKELIAHFIAKEQELNKSLGRIEDTLRSIDNSRAELERDINDTKGVTQTLNQEVNTTLRSINEQYEALQKKLAGFKSKQS</sequence>
<keyword evidence="4" id="KW-1185">Reference proteome</keyword>
<dbReference type="Pfam" id="PF14237">
    <property type="entry name" value="GYF_2"/>
    <property type="match status" value="1"/>
</dbReference>
<comment type="caution">
    <text evidence="3">The sequence shown here is derived from an EMBL/GenBank/DDBJ whole genome shotgun (WGS) entry which is preliminary data.</text>
</comment>
<organism evidence="3 4">
    <name type="scientific">Shewanella zhuhaiensis</name>
    <dbReference type="NCBI Taxonomy" id="2919576"/>
    <lineage>
        <taxon>Bacteria</taxon>
        <taxon>Pseudomonadati</taxon>
        <taxon>Pseudomonadota</taxon>
        <taxon>Gammaproteobacteria</taxon>
        <taxon>Alteromonadales</taxon>
        <taxon>Shewanellaceae</taxon>
        <taxon>Shewanella</taxon>
    </lineage>
</organism>
<dbReference type="EMBL" id="JAKUDL010000003">
    <property type="protein sequence ID" value="MCH4294901.1"/>
    <property type="molecule type" value="Genomic_DNA"/>
</dbReference>
<proteinExistence type="predicted"/>
<feature type="coiled-coil region" evidence="1">
    <location>
        <begin position="82"/>
        <end position="141"/>
    </location>
</feature>
<reference evidence="3 4" key="1">
    <citation type="submission" date="2022-02" db="EMBL/GenBank/DDBJ databases">
        <title>The genome sequence of Shewanella sp. 3B26.</title>
        <authorList>
            <person name="Du J."/>
        </authorList>
    </citation>
    <scope>NUCLEOTIDE SEQUENCE [LARGE SCALE GENOMIC DNA]</scope>
    <source>
        <strain evidence="3 4">3B26</strain>
    </source>
</reference>
<evidence type="ECO:0000256" key="1">
    <source>
        <dbReference type="SAM" id="Coils"/>
    </source>
</evidence>
<dbReference type="AlphaFoldDB" id="A0AAJ1BHK1"/>
<evidence type="ECO:0000313" key="3">
    <source>
        <dbReference type="EMBL" id="MCH4294901.1"/>
    </source>
</evidence>
<accession>A0AAJ1BHK1</accession>
<protein>
    <submittedName>
        <fullName evidence="3">DUF4339 domain-containing protein</fullName>
    </submittedName>
</protein>
<evidence type="ECO:0000259" key="2">
    <source>
        <dbReference type="Pfam" id="PF14237"/>
    </source>
</evidence>
<name>A0AAJ1BHK1_9GAMM</name>
<dbReference type="RefSeq" id="WP_240591181.1">
    <property type="nucleotide sequence ID" value="NZ_JAKUDL010000003.1"/>
</dbReference>
<dbReference type="Proteomes" id="UP001297581">
    <property type="component" value="Unassembled WGS sequence"/>
</dbReference>
<evidence type="ECO:0000313" key="4">
    <source>
        <dbReference type="Proteomes" id="UP001297581"/>
    </source>
</evidence>
<gene>
    <name evidence="3" type="ORF">MJ923_11360</name>
</gene>